<evidence type="ECO:0000313" key="2">
    <source>
        <dbReference type="Proteomes" id="UP000245119"/>
    </source>
</evidence>
<protein>
    <submittedName>
        <fullName evidence="1">Uncharacterized protein</fullName>
    </submittedName>
</protein>
<name>A0A2T7NJ49_POMCA</name>
<dbReference type="AlphaFoldDB" id="A0A2T7NJ49"/>
<keyword evidence="2" id="KW-1185">Reference proteome</keyword>
<sequence length="79" mass="8317">MIFECQSSSGYHNDVTVVLDGVQVVLGVGELGRCKGREPAPVEGVAKDGLHADPARLLLPPCVLLLELLDALATDDTSM</sequence>
<comment type="caution">
    <text evidence="1">The sequence shown here is derived from an EMBL/GenBank/DDBJ whole genome shotgun (WGS) entry which is preliminary data.</text>
</comment>
<dbReference type="Proteomes" id="UP000245119">
    <property type="component" value="Linkage Group LG12"/>
</dbReference>
<evidence type="ECO:0000313" key="1">
    <source>
        <dbReference type="EMBL" id="PVD21193.1"/>
    </source>
</evidence>
<gene>
    <name evidence="1" type="ORF">C0Q70_19361</name>
</gene>
<proteinExistence type="predicted"/>
<accession>A0A2T7NJ49</accession>
<reference evidence="1 2" key="1">
    <citation type="submission" date="2018-04" db="EMBL/GenBank/DDBJ databases">
        <title>The genome of golden apple snail Pomacea canaliculata provides insight into stress tolerance and invasive adaptation.</title>
        <authorList>
            <person name="Liu C."/>
            <person name="Liu B."/>
            <person name="Ren Y."/>
            <person name="Zhang Y."/>
            <person name="Wang H."/>
            <person name="Li S."/>
            <person name="Jiang F."/>
            <person name="Yin L."/>
            <person name="Zhang G."/>
            <person name="Qian W."/>
            <person name="Fan W."/>
        </authorList>
    </citation>
    <scope>NUCLEOTIDE SEQUENCE [LARGE SCALE GENOMIC DNA]</scope>
    <source>
        <strain evidence="1">SZHN2017</strain>
        <tissue evidence="1">Muscle</tissue>
    </source>
</reference>
<organism evidence="1 2">
    <name type="scientific">Pomacea canaliculata</name>
    <name type="common">Golden apple snail</name>
    <dbReference type="NCBI Taxonomy" id="400727"/>
    <lineage>
        <taxon>Eukaryota</taxon>
        <taxon>Metazoa</taxon>
        <taxon>Spiralia</taxon>
        <taxon>Lophotrochozoa</taxon>
        <taxon>Mollusca</taxon>
        <taxon>Gastropoda</taxon>
        <taxon>Caenogastropoda</taxon>
        <taxon>Architaenioglossa</taxon>
        <taxon>Ampullarioidea</taxon>
        <taxon>Ampullariidae</taxon>
        <taxon>Pomacea</taxon>
    </lineage>
</organism>
<dbReference type="EMBL" id="PZQS01000012">
    <property type="protein sequence ID" value="PVD21193.1"/>
    <property type="molecule type" value="Genomic_DNA"/>
</dbReference>